<proteinExistence type="predicted"/>
<keyword evidence="5" id="KW-0539">Nucleus</keyword>
<dbReference type="Gene3D" id="4.10.240.10">
    <property type="entry name" value="Zn(2)-C6 fungal-type DNA-binding domain"/>
    <property type="match status" value="1"/>
</dbReference>
<dbReference type="InterPro" id="IPR036864">
    <property type="entry name" value="Zn2-C6_fun-type_DNA-bd_sf"/>
</dbReference>
<comment type="subcellular location">
    <subcellularLocation>
        <location evidence="1">Nucleus</location>
    </subcellularLocation>
</comment>
<evidence type="ECO:0000256" key="6">
    <source>
        <dbReference type="SAM" id="MobiDB-lite"/>
    </source>
</evidence>
<dbReference type="PANTHER" id="PTHR31845">
    <property type="entry name" value="FINGER DOMAIN PROTEIN, PUTATIVE-RELATED"/>
    <property type="match status" value="1"/>
</dbReference>
<dbReference type="GO" id="GO:0000981">
    <property type="term" value="F:DNA-binding transcription factor activity, RNA polymerase II-specific"/>
    <property type="evidence" value="ECO:0007669"/>
    <property type="project" value="InterPro"/>
</dbReference>
<feature type="region of interest" description="Disordered" evidence="6">
    <location>
        <begin position="702"/>
        <end position="749"/>
    </location>
</feature>
<sequence length="782" mass="87319">MPPAETDLRRWTRLNQGQTRGYPGIASPAADHSAPAKVACLECRRIKIRCLLPASEHHGSPDAGPSDLSQDGVCVRCARLGLECRRRPHRKGQRNSRQSEIRAEPAAIVVDPPALEAEPRKVAPGVSAIDRVAGQSEGSMSPRQPALSGSPHSGLESHDQTEWSHNSFSIQSLLGDEARTASGIRKTPYSVGGVALTKEALSPSDGMASQDGRSVSHIETPRVAMTGVVTVVEEGLFTLQQARYLHGFFFERLNGIIALLTPQLNSFETLSQQAWPQMLLTAICTVSAKYEFPDKYKRSLNFSQSLTSKIIEGEMRPTLSNCHALSILAMWRPPHDPSGWRKLHAACTLAFELGLHHSTQQLVQPGDPQRAEIIQRQRTYYHLACFEEFFVNQRRLIPLINWDVFPDPRVWVDSLSDDCLDVDVRIATAMDSISICRRLSEALQVERSKLPKGRALKLREVRLIRLAIHEQDIAIDTWLHSQERGIPAPFAMRPCGVFDNLNYHFCYWSSIWVIFCQSEMRSPHFDEDRRSSFAQASSYAIQLIEMFSGPYGQGEYYRFVHDHVICSAAAAACWIIDNWSAMPREDAHRSHQALRQAKDATSASQHRQNEQSSYLYAFLNFCCKKLPEQHILDDTSPVDVGALEVSQNLEWLLGSDERQRDFTMPYNWTFRSRQNSPPQAIPHTALFNSGGSSIDAPSFVEANQTGNGASHRRQSSHLRGGGDQGRQTNDGTDGTILHTMQGDSDDGGVATEQEIDESLASFLQRLLPDTHGSIMNSLYQNM</sequence>
<dbReference type="GO" id="GO:0005634">
    <property type="term" value="C:nucleus"/>
    <property type="evidence" value="ECO:0007669"/>
    <property type="project" value="UniProtKB-SubCell"/>
</dbReference>
<reference evidence="8 9" key="1">
    <citation type="journal article" date="2018" name="Mol. Biol. Evol.">
        <title>Broad Genomic Sampling Reveals a Smut Pathogenic Ancestry of the Fungal Clade Ustilaginomycotina.</title>
        <authorList>
            <person name="Kijpornyongpan T."/>
            <person name="Mondo S.J."/>
            <person name="Barry K."/>
            <person name="Sandor L."/>
            <person name="Lee J."/>
            <person name="Lipzen A."/>
            <person name="Pangilinan J."/>
            <person name="LaButti K."/>
            <person name="Hainaut M."/>
            <person name="Henrissat B."/>
            <person name="Grigoriev I.V."/>
            <person name="Spatafora J.W."/>
            <person name="Aime M.C."/>
        </authorList>
    </citation>
    <scope>NUCLEOTIDE SEQUENCE [LARGE SCALE GENOMIC DNA]</scope>
    <source>
        <strain evidence="8 9">MCA 4718</strain>
    </source>
</reference>
<dbReference type="CDD" id="cd00067">
    <property type="entry name" value="GAL4"/>
    <property type="match status" value="1"/>
</dbReference>
<keyword evidence="9" id="KW-1185">Reference proteome</keyword>
<feature type="domain" description="Zn(2)-C6 fungal-type" evidence="7">
    <location>
        <begin position="39"/>
        <end position="86"/>
    </location>
</feature>
<evidence type="ECO:0000313" key="9">
    <source>
        <dbReference type="Proteomes" id="UP000245942"/>
    </source>
</evidence>
<gene>
    <name evidence="8" type="ORF">BCV69DRAFT_281112</name>
</gene>
<evidence type="ECO:0000259" key="7">
    <source>
        <dbReference type="PROSITE" id="PS50048"/>
    </source>
</evidence>
<dbReference type="RefSeq" id="XP_025349269.1">
    <property type="nucleotide sequence ID" value="XM_025491860.1"/>
</dbReference>
<evidence type="ECO:0000313" key="8">
    <source>
        <dbReference type="EMBL" id="PWN22109.1"/>
    </source>
</evidence>
<dbReference type="AlphaFoldDB" id="A0A316UAC0"/>
<dbReference type="InterPro" id="IPR051089">
    <property type="entry name" value="prtT"/>
</dbReference>
<name>A0A316UAC0_9BASI</name>
<evidence type="ECO:0000256" key="5">
    <source>
        <dbReference type="ARBA" id="ARBA00023242"/>
    </source>
</evidence>
<dbReference type="EMBL" id="KZ819323">
    <property type="protein sequence ID" value="PWN22109.1"/>
    <property type="molecule type" value="Genomic_DNA"/>
</dbReference>
<keyword evidence="3" id="KW-0238">DNA-binding</keyword>
<evidence type="ECO:0000256" key="3">
    <source>
        <dbReference type="ARBA" id="ARBA00023125"/>
    </source>
</evidence>
<protein>
    <recommendedName>
        <fullName evidence="7">Zn(2)-C6 fungal-type domain-containing protein</fullName>
    </recommendedName>
</protein>
<evidence type="ECO:0000256" key="1">
    <source>
        <dbReference type="ARBA" id="ARBA00004123"/>
    </source>
</evidence>
<keyword evidence="4" id="KW-0804">Transcription</keyword>
<dbReference type="PANTHER" id="PTHR31845:SF19">
    <property type="entry name" value="TRANSCRIPTION FACTOR DOMAIN-CONTAINING PROTEIN"/>
    <property type="match status" value="1"/>
</dbReference>
<feature type="region of interest" description="Disordered" evidence="6">
    <location>
        <begin position="134"/>
        <end position="162"/>
    </location>
</feature>
<evidence type="ECO:0000256" key="2">
    <source>
        <dbReference type="ARBA" id="ARBA00023015"/>
    </source>
</evidence>
<organism evidence="8 9">
    <name type="scientific">Pseudomicrostroma glucosiphilum</name>
    <dbReference type="NCBI Taxonomy" id="1684307"/>
    <lineage>
        <taxon>Eukaryota</taxon>
        <taxon>Fungi</taxon>
        <taxon>Dikarya</taxon>
        <taxon>Basidiomycota</taxon>
        <taxon>Ustilaginomycotina</taxon>
        <taxon>Exobasidiomycetes</taxon>
        <taxon>Microstromatales</taxon>
        <taxon>Microstromatales incertae sedis</taxon>
        <taxon>Pseudomicrostroma</taxon>
    </lineage>
</organism>
<dbReference type="PROSITE" id="PS50048">
    <property type="entry name" value="ZN2_CY6_FUNGAL_2"/>
    <property type="match status" value="1"/>
</dbReference>
<dbReference type="GeneID" id="37013594"/>
<feature type="region of interest" description="Disordered" evidence="6">
    <location>
        <begin position="87"/>
        <end position="106"/>
    </location>
</feature>
<dbReference type="CDD" id="cd12148">
    <property type="entry name" value="fungal_TF_MHR"/>
    <property type="match status" value="1"/>
</dbReference>
<evidence type="ECO:0000256" key="4">
    <source>
        <dbReference type="ARBA" id="ARBA00023163"/>
    </source>
</evidence>
<accession>A0A316UAC0</accession>
<dbReference type="GO" id="GO:0008270">
    <property type="term" value="F:zinc ion binding"/>
    <property type="evidence" value="ECO:0007669"/>
    <property type="project" value="InterPro"/>
</dbReference>
<dbReference type="SUPFAM" id="SSF57701">
    <property type="entry name" value="Zn2/Cys6 DNA-binding domain"/>
    <property type="match status" value="1"/>
</dbReference>
<dbReference type="OrthoDB" id="3163292at2759"/>
<dbReference type="Proteomes" id="UP000245942">
    <property type="component" value="Unassembled WGS sequence"/>
</dbReference>
<dbReference type="InterPro" id="IPR001138">
    <property type="entry name" value="Zn2Cys6_DnaBD"/>
</dbReference>
<dbReference type="GO" id="GO:0000976">
    <property type="term" value="F:transcription cis-regulatory region binding"/>
    <property type="evidence" value="ECO:0007669"/>
    <property type="project" value="TreeGrafter"/>
</dbReference>
<keyword evidence="2" id="KW-0805">Transcription regulation</keyword>